<dbReference type="AlphaFoldDB" id="A0A2A6XFK3"/>
<protein>
    <submittedName>
        <fullName evidence="1">Uncharacterized protein</fullName>
    </submittedName>
</protein>
<organism evidence="1 2">
    <name type="scientific">Helicobacter pylori</name>
    <name type="common">Campylobacter pylori</name>
    <dbReference type="NCBI Taxonomy" id="210"/>
    <lineage>
        <taxon>Bacteria</taxon>
        <taxon>Pseudomonadati</taxon>
        <taxon>Campylobacterota</taxon>
        <taxon>Epsilonproteobacteria</taxon>
        <taxon>Campylobacterales</taxon>
        <taxon>Helicobacteraceae</taxon>
        <taxon>Helicobacter</taxon>
    </lineage>
</organism>
<reference evidence="1 2" key="1">
    <citation type="journal article" date="2017" name="Gut Pathog.">
        <title>Phylogenomics of Colombian Helicobacter pylori isolates.</title>
        <authorList>
            <person name="Gutierrez-Escobar A.J."/>
            <person name="Trujillo E."/>
            <person name="Acevedo O."/>
            <person name="Bravo M.M."/>
        </authorList>
    </citation>
    <scope>NUCLEOTIDE SEQUENCE [LARGE SCALE GENOMIC DNA]</scope>
    <source>
        <strain evidence="1 2">22346</strain>
    </source>
</reference>
<evidence type="ECO:0000313" key="1">
    <source>
        <dbReference type="EMBL" id="PDX17947.1"/>
    </source>
</evidence>
<evidence type="ECO:0000313" key="2">
    <source>
        <dbReference type="Proteomes" id="UP000220275"/>
    </source>
</evidence>
<comment type="caution">
    <text evidence="1">The sequence shown here is derived from an EMBL/GenBank/DDBJ whole genome shotgun (WGS) entry which is preliminary data.</text>
</comment>
<dbReference type="Proteomes" id="UP000220275">
    <property type="component" value="Unassembled WGS sequence"/>
</dbReference>
<proteinExistence type="predicted"/>
<gene>
    <name evidence="1" type="ORF">BB413_02295</name>
</gene>
<sequence length="69" mass="7878">MIENCFSFKRIPTLELDCHAIGDTSENKAVLKEFVLKSWLSHPFKSGLVKALKNLIQLARKTPSFRAEM</sequence>
<dbReference type="EMBL" id="MBIS01000024">
    <property type="protein sequence ID" value="PDX17947.1"/>
    <property type="molecule type" value="Genomic_DNA"/>
</dbReference>
<accession>A0A2A6XFK3</accession>
<name>A0A2A6XFK3_HELPX</name>